<keyword evidence="2" id="KW-1185">Reference proteome</keyword>
<dbReference type="EMBL" id="OBEJ01000002">
    <property type="protein sequence ID" value="SNZ12366.1"/>
    <property type="molecule type" value="Genomic_DNA"/>
</dbReference>
<dbReference type="RefSeq" id="WP_097008610.1">
    <property type="nucleotide sequence ID" value="NZ_OBEJ01000002.1"/>
</dbReference>
<evidence type="ECO:0000313" key="1">
    <source>
        <dbReference type="EMBL" id="SNZ12366.1"/>
    </source>
</evidence>
<reference evidence="1 2" key="1">
    <citation type="submission" date="2017-09" db="EMBL/GenBank/DDBJ databases">
        <authorList>
            <person name="Ehlers B."/>
            <person name="Leendertz F.H."/>
        </authorList>
    </citation>
    <scope>NUCLEOTIDE SEQUENCE [LARGE SCALE GENOMIC DNA]</scope>
    <source>
        <strain evidence="1 2">DSM 27208</strain>
    </source>
</reference>
<dbReference type="AlphaFoldDB" id="A0A285NWU7"/>
<evidence type="ECO:0000313" key="2">
    <source>
        <dbReference type="Proteomes" id="UP000219453"/>
    </source>
</evidence>
<dbReference type="Proteomes" id="UP000219453">
    <property type="component" value="Unassembled WGS sequence"/>
</dbReference>
<protein>
    <submittedName>
        <fullName evidence="1">Uncharacterized protein</fullName>
    </submittedName>
</protein>
<proteinExistence type="predicted"/>
<organism evidence="1 2">
    <name type="scientific">Natronoarchaeum philippinense</name>
    <dbReference type="NCBI Taxonomy" id="558529"/>
    <lineage>
        <taxon>Archaea</taxon>
        <taxon>Methanobacteriati</taxon>
        <taxon>Methanobacteriota</taxon>
        <taxon>Stenosarchaea group</taxon>
        <taxon>Halobacteria</taxon>
        <taxon>Halobacteriales</taxon>
        <taxon>Natronoarchaeaceae</taxon>
    </lineage>
</organism>
<gene>
    <name evidence="1" type="ORF">SAMN06269185_1658</name>
</gene>
<sequence length="109" mass="11655">MTRQYTDTESASITTDAELSRDLADFVKTRNISDAETVITVGDGDEAYCIISVYGGESSAVVLYDYVAGAGVGDVAYCADVGEVYEGLQRLLNHDETATVEEDITGLLD</sequence>
<name>A0A285NWU7_NATPI</name>
<accession>A0A285NWU7</accession>